<evidence type="ECO:0000313" key="1">
    <source>
        <dbReference type="EMBL" id="EUA70668.1"/>
    </source>
</evidence>
<name>X8DSH5_9MYCO</name>
<sequence length="64" mass="6615">MKKPVLHNVVERAITGYLDKHCPDGAGVVSALFVDDLAETQQVAAQGASVGCNSALTGAFDDGR</sequence>
<comment type="caution">
    <text evidence="1">The sequence shown here is derived from an EMBL/GenBank/DDBJ whole genome shotgun (WGS) entry which is preliminary data.</text>
</comment>
<protein>
    <submittedName>
        <fullName evidence="1">Uncharacterized protein</fullName>
    </submittedName>
</protein>
<proteinExistence type="predicted"/>
<dbReference type="AlphaFoldDB" id="X8DSH5"/>
<accession>X8DSH5</accession>
<dbReference type="EMBL" id="JAOJ01000002">
    <property type="protein sequence ID" value="EUA70668.1"/>
    <property type="molecule type" value="Genomic_DNA"/>
</dbReference>
<evidence type="ECO:0000313" key="2">
    <source>
        <dbReference type="Proteomes" id="UP000023351"/>
    </source>
</evidence>
<dbReference type="Proteomes" id="UP000023351">
    <property type="component" value="Unassembled WGS sequence"/>
</dbReference>
<gene>
    <name evidence="1" type="ORF">I540_2672</name>
</gene>
<reference evidence="1 2" key="1">
    <citation type="submission" date="2013-12" db="EMBL/GenBank/DDBJ databases">
        <authorList>
            <person name="Zelazny A."/>
            <person name="Olivier K."/>
            <person name="Holland S."/>
            <person name="Lenaerts A."/>
            <person name="Ordway D."/>
            <person name="DeGroote M.A."/>
            <person name="Parker T."/>
            <person name="Sizemore C."/>
            <person name="Tallon L.J."/>
            <person name="Sadzewicz L.K."/>
            <person name="Sengamalay N."/>
            <person name="Fraser C.M."/>
            <person name="Hine E."/>
            <person name="Shefchek K.A."/>
            <person name="Das S.P."/>
            <person name="Tettelin H."/>
        </authorList>
    </citation>
    <scope>NUCLEOTIDE SEQUENCE [LARGE SCALE GENOMIC DNA]</scope>
    <source>
        <strain evidence="1 2">1513</strain>
    </source>
</reference>
<organism evidence="1 2">
    <name type="scientific">Mycobacteroides abscessus subsp. bolletii 1513</name>
    <dbReference type="NCBI Taxonomy" id="1299321"/>
    <lineage>
        <taxon>Bacteria</taxon>
        <taxon>Bacillati</taxon>
        <taxon>Actinomycetota</taxon>
        <taxon>Actinomycetes</taxon>
        <taxon>Mycobacteriales</taxon>
        <taxon>Mycobacteriaceae</taxon>
        <taxon>Mycobacteroides</taxon>
        <taxon>Mycobacteroides abscessus</taxon>
    </lineage>
</organism>